<accession>A0AAD8RZ00</accession>
<evidence type="ECO:0000259" key="2">
    <source>
        <dbReference type="Pfam" id="PF23635"/>
    </source>
</evidence>
<dbReference type="AlphaFoldDB" id="A0AAD8RZ00"/>
<dbReference type="SUPFAM" id="SSF81383">
    <property type="entry name" value="F-box domain"/>
    <property type="match status" value="1"/>
</dbReference>
<feature type="compositionally biased region" description="Polar residues" evidence="1">
    <location>
        <begin position="516"/>
        <end position="529"/>
    </location>
</feature>
<gene>
    <name evidence="3" type="ORF">QYE76_060531</name>
</gene>
<dbReference type="PANTHER" id="PTHR32133:SF376">
    <property type="entry name" value="F-BOX DOMAIN-CONTAINING PROTEIN"/>
    <property type="match status" value="1"/>
</dbReference>
<protein>
    <recommendedName>
        <fullName evidence="2">F-box protein AT5G49610-like beta-propeller domain-containing protein</fullName>
    </recommendedName>
</protein>
<keyword evidence="4" id="KW-1185">Reference proteome</keyword>
<feature type="compositionally biased region" description="Basic and acidic residues" evidence="1">
    <location>
        <begin position="503"/>
        <end position="515"/>
    </location>
</feature>
<proteinExistence type="predicted"/>
<dbReference type="InterPro" id="IPR056594">
    <property type="entry name" value="AT5G49610-like_b-prop"/>
</dbReference>
<organism evidence="3 4">
    <name type="scientific">Lolium multiflorum</name>
    <name type="common">Italian ryegrass</name>
    <name type="synonym">Lolium perenne subsp. multiflorum</name>
    <dbReference type="NCBI Taxonomy" id="4521"/>
    <lineage>
        <taxon>Eukaryota</taxon>
        <taxon>Viridiplantae</taxon>
        <taxon>Streptophyta</taxon>
        <taxon>Embryophyta</taxon>
        <taxon>Tracheophyta</taxon>
        <taxon>Spermatophyta</taxon>
        <taxon>Magnoliopsida</taxon>
        <taxon>Liliopsida</taxon>
        <taxon>Poales</taxon>
        <taxon>Poaceae</taxon>
        <taxon>BOP clade</taxon>
        <taxon>Pooideae</taxon>
        <taxon>Poodae</taxon>
        <taxon>Poeae</taxon>
        <taxon>Poeae Chloroplast Group 2 (Poeae type)</taxon>
        <taxon>Loliodinae</taxon>
        <taxon>Loliinae</taxon>
        <taxon>Lolium</taxon>
    </lineage>
</organism>
<feature type="compositionally biased region" description="Basic and acidic residues" evidence="1">
    <location>
        <begin position="545"/>
        <end position="558"/>
    </location>
</feature>
<reference evidence="3" key="1">
    <citation type="submission" date="2023-07" db="EMBL/GenBank/DDBJ databases">
        <title>A chromosome-level genome assembly of Lolium multiflorum.</title>
        <authorList>
            <person name="Chen Y."/>
            <person name="Copetti D."/>
            <person name="Kolliker R."/>
            <person name="Studer B."/>
        </authorList>
    </citation>
    <scope>NUCLEOTIDE SEQUENCE</scope>
    <source>
        <strain evidence="3">02402/16</strain>
        <tissue evidence="3">Leaf</tissue>
    </source>
</reference>
<evidence type="ECO:0000313" key="3">
    <source>
        <dbReference type="EMBL" id="KAK1642726.1"/>
    </source>
</evidence>
<dbReference type="InterPro" id="IPR036047">
    <property type="entry name" value="F-box-like_dom_sf"/>
</dbReference>
<name>A0AAD8RZ00_LOLMU</name>
<sequence>MPLLFKLVEPITPPFLTHTPTETTMAAPPQPRDSPPALPVELVEETLIRLPPDEPACILRASAACKALSSLISHPSFRRRTHEHHQTPPVLGFLHNCPKEHIPRFIPTTASSFSLAAPDYTTWRALDCRHGRALFLSKGQDTQEFLVWEPITGSKQLVPVPALCKIHTGTAAVFCASDVCDHRDCRGAPFQLVLIFNVHDSRDDQFDLLAFVYSSETGTWGEPASFHGEFDMTFKDYYSVLAGRSLLYFLSDDGFVVEYDLARRSLAVFDALDVEAHWEQPDPENTKDINLVLAEDGGMRASQVVNSYLKFWTKPGASDGPDAPWWVLTRVIDLCNIFLQIGVVLEEGTEVRVVGFAEEANVIFVDTAGGIFTIDVKSQKVRKVCDDNGFSNIIPVVGFYIPEHRWDFGPSEEACGDKGGEEEKAVDQPPQLFDKGSNAIEEGDFINAFERISCDLKIRDYEEITMEEGGAATLNKYECALLPKDQEVVNISGDPPKSAPNEELVKRTSSKDDARNSTTSDTNDGCSPTSEKDLAREYSQQNEVVKLKEKNNKKKEEQSGQNELEESTLMLLP</sequence>
<dbReference type="Pfam" id="PF23635">
    <property type="entry name" value="Beta-prop_AT5G49610-like"/>
    <property type="match status" value="1"/>
</dbReference>
<dbReference type="Proteomes" id="UP001231189">
    <property type="component" value="Unassembled WGS sequence"/>
</dbReference>
<feature type="domain" description="F-box protein AT5G49610-like beta-propeller" evidence="2">
    <location>
        <begin position="126"/>
        <end position="398"/>
    </location>
</feature>
<evidence type="ECO:0000256" key="1">
    <source>
        <dbReference type="SAM" id="MobiDB-lite"/>
    </source>
</evidence>
<dbReference type="PANTHER" id="PTHR32133">
    <property type="entry name" value="OS07G0120400 PROTEIN"/>
    <property type="match status" value="1"/>
</dbReference>
<comment type="caution">
    <text evidence="3">The sequence shown here is derived from an EMBL/GenBank/DDBJ whole genome shotgun (WGS) entry which is preliminary data.</text>
</comment>
<feature type="region of interest" description="Disordered" evidence="1">
    <location>
        <begin position="488"/>
        <end position="573"/>
    </location>
</feature>
<evidence type="ECO:0000313" key="4">
    <source>
        <dbReference type="Proteomes" id="UP001231189"/>
    </source>
</evidence>
<dbReference type="EMBL" id="JAUUTY010000004">
    <property type="protein sequence ID" value="KAK1642726.1"/>
    <property type="molecule type" value="Genomic_DNA"/>
</dbReference>